<name>A0AAE2YPH4_9PROT</name>
<dbReference type="AlphaFoldDB" id="A0AAE2YPH4"/>
<protein>
    <submittedName>
        <fullName evidence="3">Uncharacterized protein</fullName>
    </submittedName>
</protein>
<evidence type="ECO:0000313" key="4">
    <source>
        <dbReference type="Proteomes" id="UP001197378"/>
    </source>
</evidence>
<feature type="region of interest" description="Disordered" evidence="1">
    <location>
        <begin position="82"/>
        <end position="114"/>
    </location>
</feature>
<evidence type="ECO:0000256" key="1">
    <source>
        <dbReference type="SAM" id="MobiDB-lite"/>
    </source>
</evidence>
<proteinExistence type="predicted"/>
<feature type="signal peptide" evidence="2">
    <location>
        <begin position="1"/>
        <end position="30"/>
    </location>
</feature>
<dbReference type="Proteomes" id="UP001197378">
    <property type="component" value="Unassembled WGS sequence"/>
</dbReference>
<feature type="compositionally biased region" description="Basic and acidic residues" evidence="1">
    <location>
        <begin position="98"/>
        <end position="114"/>
    </location>
</feature>
<keyword evidence="2" id="KW-0732">Signal</keyword>
<evidence type="ECO:0000256" key="2">
    <source>
        <dbReference type="SAM" id="SignalP"/>
    </source>
</evidence>
<accession>A0AAE2YPH4</accession>
<keyword evidence="4" id="KW-1185">Reference proteome</keyword>
<evidence type="ECO:0000313" key="3">
    <source>
        <dbReference type="EMBL" id="MBU2787553.1"/>
    </source>
</evidence>
<sequence>MKFFDKKVVAAMVGALLGLASLGYSVGASADDLNLGVAVPGLSLYLGDAPRYYVAPPVIYAPPPRRVYYASPPPRVVVYQPAPRWRPGPPPWAGRWQHGRDRDGDDGWHRDWHH</sequence>
<gene>
    <name evidence="3" type="ORF">HFQ13_04920</name>
</gene>
<reference evidence="3" key="1">
    <citation type="journal article" date="2021" name="ISME J.">
        <title>Genomic evolution of the class Acidithiobacillia: deep-branching Proteobacteria living in extreme acidic conditions.</title>
        <authorList>
            <person name="Moya-Beltran A."/>
            <person name="Beard S."/>
            <person name="Rojas-Villalobos C."/>
            <person name="Issotta F."/>
            <person name="Gallardo Y."/>
            <person name="Ulloa R."/>
            <person name="Giaveno A."/>
            <person name="Degli Esposti M."/>
            <person name="Johnson D.B."/>
            <person name="Quatrini R."/>
        </authorList>
    </citation>
    <scope>NUCLEOTIDE SEQUENCE</scope>
    <source>
        <strain evidence="3">VAN18-1</strain>
    </source>
</reference>
<comment type="caution">
    <text evidence="3">The sequence shown here is derived from an EMBL/GenBank/DDBJ whole genome shotgun (WGS) entry which is preliminary data.</text>
</comment>
<feature type="chain" id="PRO_5042103182" evidence="2">
    <location>
        <begin position="31"/>
        <end position="114"/>
    </location>
</feature>
<dbReference type="EMBL" id="JAAXYO010000048">
    <property type="protein sequence ID" value="MBU2787553.1"/>
    <property type="molecule type" value="Genomic_DNA"/>
</dbReference>
<dbReference type="RefSeq" id="WP_226827671.1">
    <property type="nucleotide sequence ID" value="NZ_JAAXYO010000048.1"/>
</dbReference>
<organism evidence="3 4">
    <name type="scientific">Igneacidithiobacillus copahuensis</name>
    <dbReference type="NCBI Taxonomy" id="2724909"/>
    <lineage>
        <taxon>Bacteria</taxon>
        <taxon>Pseudomonadati</taxon>
        <taxon>Pseudomonadota</taxon>
        <taxon>Acidithiobacillia</taxon>
        <taxon>Acidithiobacillales</taxon>
        <taxon>Acidithiobacillaceae</taxon>
        <taxon>Igneacidithiobacillus</taxon>
    </lineage>
</organism>